<evidence type="ECO:0000313" key="7">
    <source>
        <dbReference type="Proteomes" id="UP000825935"/>
    </source>
</evidence>
<dbReference type="Pfam" id="PF00011">
    <property type="entry name" value="HSP20"/>
    <property type="match status" value="1"/>
</dbReference>
<dbReference type="InterPro" id="IPR002068">
    <property type="entry name" value="A-crystallin/Hsp20_dom"/>
</dbReference>
<dbReference type="SUPFAM" id="SSF49764">
    <property type="entry name" value="HSP20-like chaperones"/>
    <property type="match status" value="1"/>
</dbReference>
<evidence type="ECO:0000313" key="6">
    <source>
        <dbReference type="EMBL" id="KAH7301509.1"/>
    </source>
</evidence>
<accession>A0A8T2RY59</accession>
<gene>
    <name evidence="6" type="ORF">KP509_23G030400</name>
</gene>
<dbReference type="PANTHER" id="PTHR11527">
    <property type="entry name" value="HEAT-SHOCK PROTEIN 20 FAMILY MEMBER"/>
    <property type="match status" value="1"/>
</dbReference>
<proteinExistence type="inferred from homology"/>
<feature type="compositionally biased region" description="Polar residues" evidence="4">
    <location>
        <begin position="22"/>
        <end position="36"/>
    </location>
</feature>
<sequence length="456" mass="48915">MSLQNDSGALGEGALQQPPSQPATDASAVSNPILTPSCSAPASHRSASSSRRGSVTPPAPSAYSPSVTPPSRSTPPRSHTPGTLSPKLTVRTPISSARNSISIASNAISANSVPRPPSPPPRSPSRSATPRSRTSPSSSAVRTPIADQSPRIPSSGGVPQYGYSKSAISMSNIPLHSFTDVSSERALTPSETPLSTAVSHILSFSPGSARTYCHLCPTSTGCLRTCCHVRPRTANRELRLGPQHHQVEPYARSRKADPHGYLFTCYLDYSRSIKPPPPSCFDSYVRPESLQYSTCNSACDTPRSSSSLSSSFSPFTGGHRLYSRPPTPVPLSRAKEVHRIAMAGIPVDVKELANCYLFVAEIPGLKNTDVKVQVENDSILKISGDRKREDCEDCEVKYIRVERQSGRFARKFNLPANADLEKISAACQDGILSVVVPKNPPPEQRKPKNLDIKIAT</sequence>
<keyword evidence="7" id="KW-1185">Reference proteome</keyword>
<reference evidence="6 7" key="1">
    <citation type="submission" date="2021-08" db="EMBL/GenBank/DDBJ databases">
        <title>WGS assembly of Ceratopteris richardii.</title>
        <authorList>
            <person name="Marchant D.B."/>
            <person name="Chen G."/>
            <person name="Jenkins J."/>
            <person name="Shu S."/>
            <person name="Leebens-Mack J."/>
            <person name="Grimwood J."/>
            <person name="Schmutz J."/>
            <person name="Soltis P."/>
            <person name="Soltis D."/>
            <person name="Chen Z.-H."/>
        </authorList>
    </citation>
    <scope>NUCLEOTIDE SEQUENCE [LARGE SCALE GENOMIC DNA]</scope>
    <source>
        <strain evidence="6">Whitten #5841</strain>
        <tissue evidence="6">Leaf</tissue>
    </source>
</reference>
<dbReference type="EMBL" id="CM035428">
    <property type="protein sequence ID" value="KAH7301509.1"/>
    <property type="molecule type" value="Genomic_DNA"/>
</dbReference>
<name>A0A8T2RY59_CERRI</name>
<feature type="domain" description="SHSP" evidence="5">
    <location>
        <begin position="338"/>
        <end position="455"/>
    </location>
</feature>
<evidence type="ECO:0000256" key="3">
    <source>
        <dbReference type="RuleBase" id="RU003616"/>
    </source>
</evidence>
<feature type="compositionally biased region" description="Low complexity" evidence="4">
    <location>
        <begin position="64"/>
        <end position="77"/>
    </location>
</feature>
<dbReference type="OrthoDB" id="1431247at2759"/>
<evidence type="ECO:0000256" key="1">
    <source>
        <dbReference type="ARBA" id="ARBA00023016"/>
    </source>
</evidence>
<feature type="compositionally biased region" description="Low complexity" evidence="4">
    <location>
        <begin position="37"/>
        <end position="54"/>
    </location>
</feature>
<dbReference type="Gene3D" id="2.60.40.790">
    <property type="match status" value="1"/>
</dbReference>
<evidence type="ECO:0000256" key="4">
    <source>
        <dbReference type="SAM" id="MobiDB-lite"/>
    </source>
</evidence>
<keyword evidence="1" id="KW-0346">Stress response</keyword>
<dbReference type="AlphaFoldDB" id="A0A8T2RY59"/>
<comment type="similarity">
    <text evidence="2 3">Belongs to the small heat shock protein (HSP20) family.</text>
</comment>
<evidence type="ECO:0000256" key="2">
    <source>
        <dbReference type="PROSITE-ProRule" id="PRU00285"/>
    </source>
</evidence>
<protein>
    <recommendedName>
        <fullName evidence="5">SHSP domain-containing protein</fullName>
    </recommendedName>
</protein>
<feature type="compositionally biased region" description="Low complexity" evidence="4">
    <location>
        <begin position="124"/>
        <end position="144"/>
    </location>
</feature>
<feature type="compositionally biased region" description="Pro residues" evidence="4">
    <location>
        <begin position="114"/>
        <end position="123"/>
    </location>
</feature>
<feature type="compositionally biased region" description="Low complexity" evidence="4">
    <location>
        <begin position="94"/>
        <end position="113"/>
    </location>
</feature>
<dbReference type="PROSITE" id="PS01031">
    <property type="entry name" value="SHSP"/>
    <property type="match status" value="1"/>
</dbReference>
<dbReference type="Proteomes" id="UP000825935">
    <property type="component" value="Chromosome 23"/>
</dbReference>
<comment type="caution">
    <text evidence="6">The sequence shown here is derived from an EMBL/GenBank/DDBJ whole genome shotgun (WGS) entry which is preliminary data.</text>
</comment>
<dbReference type="InterPro" id="IPR008978">
    <property type="entry name" value="HSP20-like_chaperone"/>
</dbReference>
<dbReference type="InterPro" id="IPR031107">
    <property type="entry name" value="Small_HSP"/>
</dbReference>
<feature type="region of interest" description="Disordered" evidence="4">
    <location>
        <begin position="1"/>
        <end position="160"/>
    </location>
</feature>
<organism evidence="6 7">
    <name type="scientific">Ceratopteris richardii</name>
    <name type="common">Triangle waterfern</name>
    <dbReference type="NCBI Taxonomy" id="49495"/>
    <lineage>
        <taxon>Eukaryota</taxon>
        <taxon>Viridiplantae</taxon>
        <taxon>Streptophyta</taxon>
        <taxon>Embryophyta</taxon>
        <taxon>Tracheophyta</taxon>
        <taxon>Polypodiopsida</taxon>
        <taxon>Polypodiidae</taxon>
        <taxon>Polypodiales</taxon>
        <taxon>Pteridineae</taxon>
        <taxon>Pteridaceae</taxon>
        <taxon>Parkerioideae</taxon>
        <taxon>Ceratopteris</taxon>
    </lineage>
</organism>
<evidence type="ECO:0000259" key="5">
    <source>
        <dbReference type="PROSITE" id="PS01031"/>
    </source>
</evidence>